<dbReference type="HOGENOM" id="CLU_429620_0_0_1"/>
<reference evidence="2 3" key="2">
    <citation type="journal article" date="2012" name="Proc. Natl. Acad. Sci. U.S.A.">
        <title>Gain and loss of multiple functionally related, horizontally transferred genes in the reduced genomes of two microsporidian parasites.</title>
        <authorList>
            <person name="Pombert J.-F."/>
            <person name="Selman M."/>
            <person name="Burki F."/>
            <person name="Bardell F.T."/>
            <person name="Farinelli L."/>
            <person name="Solter L.F."/>
            <person name="Whitman D.W."/>
            <person name="Weiss L.M."/>
            <person name="Corradi N."/>
            <person name="Keeling P.J."/>
        </authorList>
    </citation>
    <scope>NUCLEOTIDE SEQUENCE [LARGE SCALE GENOMIC DNA]</scope>
    <source>
        <strain evidence="2 3">ATCC 50506</strain>
    </source>
</reference>
<dbReference type="AlphaFoldDB" id="E0S9V2"/>
<evidence type="ECO:0000256" key="1">
    <source>
        <dbReference type="SAM" id="MobiDB-lite"/>
    </source>
</evidence>
<dbReference type="RefSeq" id="XP_003073847.1">
    <property type="nucleotide sequence ID" value="XM_003073801.1"/>
</dbReference>
<proteinExistence type="predicted"/>
<accession>E0S9V2</accession>
<dbReference type="EMBL" id="CP001951">
    <property type="protein sequence ID" value="ADM12487.1"/>
    <property type="molecule type" value="Genomic_DNA"/>
</dbReference>
<keyword evidence="3" id="KW-1185">Reference proteome</keyword>
<evidence type="ECO:0000313" key="2">
    <source>
        <dbReference type="EMBL" id="ADM12487.1"/>
    </source>
</evidence>
<dbReference type="GeneID" id="9699553"/>
<dbReference type="OrthoDB" id="2192235at2759"/>
<gene>
    <name evidence="2" type="ORF">Eint_101620</name>
</gene>
<feature type="compositionally biased region" description="Basic and acidic residues" evidence="1">
    <location>
        <begin position="267"/>
        <end position="281"/>
    </location>
</feature>
<name>E0S9V2_ENCIT</name>
<reference evidence="2 3" key="1">
    <citation type="journal article" date="2010" name="Nat. Commun.">
        <title>The complete sequence of the smallest known nuclear genome from the microsporidian Encephalitozoon intestinalis.</title>
        <authorList>
            <person name="Corradi N."/>
            <person name="Pombert J.-F."/>
            <person name="Farinelli L."/>
            <person name="Didier E.S."/>
            <person name="Keeling P.J."/>
        </authorList>
    </citation>
    <scope>NUCLEOTIDE SEQUENCE [LARGE SCALE GENOMIC DNA]</scope>
    <source>
        <strain evidence="2 3">ATCC 50506</strain>
    </source>
</reference>
<dbReference type="KEGG" id="ein:Eint_101620"/>
<dbReference type="Proteomes" id="UP000002313">
    <property type="component" value="Chromosome X"/>
</dbReference>
<evidence type="ECO:0000313" key="3">
    <source>
        <dbReference type="Proteomes" id="UP000002313"/>
    </source>
</evidence>
<dbReference type="VEuPathDB" id="MicrosporidiaDB:Eint_101620"/>
<protein>
    <submittedName>
        <fullName evidence="2">Uncharacterized protein</fullName>
    </submittedName>
</protein>
<organism evidence="2 3">
    <name type="scientific">Encephalitozoon intestinalis (strain ATCC 50506)</name>
    <name type="common">Microsporidian parasite</name>
    <name type="synonym">Septata intestinalis</name>
    <dbReference type="NCBI Taxonomy" id="876142"/>
    <lineage>
        <taxon>Eukaryota</taxon>
        <taxon>Fungi</taxon>
        <taxon>Fungi incertae sedis</taxon>
        <taxon>Microsporidia</taxon>
        <taxon>Unikaryonidae</taxon>
        <taxon>Encephalitozoon</taxon>
    </lineage>
</organism>
<feature type="region of interest" description="Disordered" evidence="1">
    <location>
        <begin position="254"/>
        <end position="281"/>
    </location>
</feature>
<sequence>MGDSKIKGAGCTDIQDFSFRIDSLNMNDPENVVWAYRNIQQVYSHSAVDFEKMVKIMMGTKLLDFNTSLIVLEMVGNALQDHFEKQKEDEEISFVASKCGLSISSGENKVSTGYIDYLYKLILPFARICTKQVVDIVAFLFTRTSRAEFDELFEMFEKKKDFLVELYLLKVRLMRERSLKYKCGRCKDAREMSSLEMEEWIKNMKISSVGELGDDKGVECEKKTDFYSIDSAGGGRREDGMEGLPEELSFSQDKPFFESTTSPSNNSKDREEAKNKLEGDTLECRPHQRPYEEECHDGVCRCRVEESEDKTCLCASYKPSDESRCLKEAKKYLLDIESVSPRFFLENVALYLSLSFDKELLDLFEKYIGTEYEPVCASHIFKLKAIDSGVLEAMIGRMRNSKREMLKSDNLPVTDTTFGLYIEWCADTFGSISISSVNDYSNISKLYIKFLRSFPHKKMFLILEEICESKIERVSDAVYAHIAEDLEEIVKILLNLFNSTEENNKLSKDEEKMSMLGDEKTFKNAKRLNSPEFCIEQELERIVLEVCKRYRKAFLSQIRVLDHFPDNEFLLKISKTLCTNYENDWRYRRALLHSYREWPKFFGEILNIDSFTKDPVFIVRRTALDIKEEIDVGSESKIPKKETL</sequence>